<reference evidence="6 7" key="1">
    <citation type="journal article" date="2020" name="Microorganisms">
        <title>Osmotic Adaptation and Compatible Solute Biosynthesis of Phototrophic Bacteria as Revealed from Genome Analyses.</title>
        <authorList>
            <person name="Imhoff J.F."/>
            <person name="Rahn T."/>
            <person name="Kunzel S."/>
            <person name="Keller A."/>
            <person name="Neulinger S.C."/>
        </authorList>
    </citation>
    <scope>NUCLEOTIDE SEQUENCE [LARGE SCALE GENOMIC DNA]</scope>
    <source>
        <strain evidence="6 7">DSM 15116</strain>
    </source>
</reference>
<evidence type="ECO:0000256" key="4">
    <source>
        <dbReference type="ARBA" id="ARBA00022840"/>
    </source>
</evidence>
<dbReference type="CDD" id="cd13970">
    <property type="entry name" value="ABC1_ADCK3"/>
    <property type="match status" value="1"/>
</dbReference>
<evidence type="ECO:0000256" key="3">
    <source>
        <dbReference type="ARBA" id="ARBA00022741"/>
    </source>
</evidence>
<accession>A0ABS1E4S6</accession>
<keyword evidence="7" id="KW-1185">Reference proteome</keyword>
<evidence type="ECO:0000259" key="5">
    <source>
        <dbReference type="Pfam" id="PF03109"/>
    </source>
</evidence>
<dbReference type="InterPro" id="IPR011009">
    <property type="entry name" value="Kinase-like_dom_sf"/>
</dbReference>
<keyword evidence="3" id="KW-0547">Nucleotide-binding</keyword>
<dbReference type="Pfam" id="PF03109">
    <property type="entry name" value="ABC1"/>
    <property type="match status" value="1"/>
</dbReference>
<dbReference type="InterPro" id="IPR051409">
    <property type="entry name" value="Atypical_kinase_ADCK"/>
</dbReference>
<evidence type="ECO:0000313" key="7">
    <source>
        <dbReference type="Proteomes" id="UP000738126"/>
    </source>
</evidence>
<keyword evidence="2" id="KW-0808">Transferase</keyword>
<evidence type="ECO:0000313" key="6">
    <source>
        <dbReference type="EMBL" id="MBK1726736.1"/>
    </source>
</evidence>
<evidence type="ECO:0000256" key="2">
    <source>
        <dbReference type="ARBA" id="ARBA00022679"/>
    </source>
</evidence>
<name>A0ABS1E4S6_9GAMM</name>
<comment type="similarity">
    <text evidence="1">Belongs to the protein kinase superfamily. ADCK protein kinase family.</text>
</comment>
<dbReference type="PANTHER" id="PTHR43851">
    <property type="match status" value="1"/>
</dbReference>
<organism evidence="6 7">
    <name type="scientific">Halorhodospira neutriphila</name>
    <dbReference type="NCBI Taxonomy" id="168379"/>
    <lineage>
        <taxon>Bacteria</taxon>
        <taxon>Pseudomonadati</taxon>
        <taxon>Pseudomonadota</taxon>
        <taxon>Gammaproteobacteria</taxon>
        <taxon>Chromatiales</taxon>
        <taxon>Ectothiorhodospiraceae</taxon>
        <taxon>Halorhodospira</taxon>
    </lineage>
</organism>
<dbReference type="InterPro" id="IPR034646">
    <property type="entry name" value="ADCK3_dom"/>
</dbReference>
<feature type="domain" description="ABC1 atypical kinase-like" evidence="5">
    <location>
        <begin position="77"/>
        <end position="319"/>
    </location>
</feature>
<protein>
    <submittedName>
        <fullName evidence="6">ABC transporter</fullName>
    </submittedName>
</protein>
<comment type="caution">
    <text evidence="6">The sequence shown here is derived from an EMBL/GenBank/DDBJ whole genome shotgun (WGS) entry which is preliminary data.</text>
</comment>
<dbReference type="PANTHER" id="PTHR43851:SF3">
    <property type="entry name" value="COENZYME Q8"/>
    <property type="match status" value="1"/>
</dbReference>
<dbReference type="InterPro" id="IPR004147">
    <property type="entry name" value="ABC1_dom"/>
</dbReference>
<gene>
    <name evidence="6" type="ORF">CKO13_06815</name>
</gene>
<dbReference type="EMBL" id="NRSH01000063">
    <property type="protein sequence ID" value="MBK1726736.1"/>
    <property type="molecule type" value="Genomic_DNA"/>
</dbReference>
<proteinExistence type="inferred from homology"/>
<dbReference type="Proteomes" id="UP000738126">
    <property type="component" value="Unassembled WGS sequence"/>
</dbReference>
<evidence type="ECO:0000256" key="1">
    <source>
        <dbReference type="ARBA" id="ARBA00009670"/>
    </source>
</evidence>
<sequence>MGRATGDLALGVGLRQLIERARDREATGPVQLSPERARRFTERLGQMRGAVMKMGQLMSMDGADLLSPEVADIMGALRQGAEPMPLSQLDSVLKREYGRRWQERFRRFDFTPIAAASIGQVHYAEAPDGRALALKIQFPGVRESIDSDLGNLRFLVRSFGVVPEGVDVEGMLAEAHRELHQEADYAAEADALEAYAEALGEDPDLTVPRVQREFCTPRILAMDYAEGIPIHRLAEEAFSQAERDRAAGLLSRLNLRELFELGLVQTDPNFGNYLYQPESGRIVLLDFGATHTVGGELVAAYRRMGRAARDGDRQGLRESAAALGYIDAGTSEAEVEALLELLEMTSEPLRQAGAYDFGASGLFERVYYRGRAMFLDQQFSRAPAPETLFLHRKFMGTFMLCRRLRARVDIAALMAEHLGEGGEASYT</sequence>
<dbReference type="SUPFAM" id="SSF56112">
    <property type="entry name" value="Protein kinase-like (PK-like)"/>
    <property type="match status" value="1"/>
</dbReference>
<keyword evidence="4" id="KW-0067">ATP-binding</keyword>